<organism evidence="9 10">
    <name type="scientific">Persicobacter diffluens</name>
    <dbReference type="NCBI Taxonomy" id="981"/>
    <lineage>
        <taxon>Bacteria</taxon>
        <taxon>Pseudomonadati</taxon>
        <taxon>Bacteroidota</taxon>
        <taxon>Cytophagia</taxon>
        <taxon>Cytophagales</taxon>
        <taxon>Persicobacteraceae</taxon>
        <taxon>Persicobacter</taxon>
    </lineage>
</organism>
<evidence type="ECO:0000256" key="7">
    <source>
        <dbReference type="PIRSR" id="PIRSR038994-3"/>
    </source>
</evidence>
<dbReference type="InterPro" id="IPR032466">
    <property type="entry name" value="Metal_Hydrolase"/>
</dbReference>
<comment type="caution">
    <text evidence="9">The sequence shown here is derived from an EMBL/GenBank/DDBJ whole genome shotgun (WGS) entry which is preliminary data.</text>
</comment>
<evidence type="ECO:0000256" key="5">
    <source>
        <dbReference type="PIRNR" id="PIRNR038994"/>
    </source>
</evidence>
<evidence type="ECO:0000256" key="6">
    <source>
        <dbReference type="PIRSR" id="PIRSR038994-1"/>
    </source>
</evidence>
<dbReference type="NCBIfam" id="TIGR00221">
    <property type="entry name" value="nagA"/>
    <property type="match status" value="1"/>
</dbReference>
<evidence type="ECO:0000256" key="3">
    <source>
        <dbReference type="ARBA" id="ARBA00022801"/>
    </source>
</evidence>
<feature type="active site" description="Proton donor/acceptor" evidence="6">
    <location>
        <position position="273"/>
    </location>
</feature>
<sequence>MRTLIQNVRVISPGMDLNRASVLVENGLIRAVIRLGQMVPAAEKVIDGRGQILMPGFVDIHTHGANGADVCDGTAASIRTIAETKLKEGVTTFLPTTITAPNEVLAKSMEAVKAYAQDAEFAKTPGVHIEGPFINRKCAGAQNPDFVRKSDWSELKALHDIYPVSVVSVAIETEGALPFTKSATEAGITVSAAHTDASYMDFLQAKKKGMTHLTHFCNQMTPLHHREIGLVGAGLLDDDVKLELICDGVHLNRDMIKLIFKSRKMEDLMLITDSVAASWCEDGVRSFGGLKVEVKDGVARLENGSLAGSTLRFNEGLKMVRSVTGLPLAELVKTTSWNQAQSLGLEGIGKIENGYSADFVLLDEEMNVMSTFVNGVQKYKKASAAKELQAMA</sequence>
<feature type="binding site" evidence="7">
    <location>
        <position position="194"/>
    </location>
    <ligand>
        <name>Zn(2+)</name>
        <dbReference type="ChEBI" id="CHEBI:29105"/>
    </ligand>
</feature>
<gene>
    <name evidence="9" type="ORF">PEDI_04570</name>
</gene>
<proteinExistence type="inferred from homology"/>
<dbReference type="GO" id="GO:0006046">
    <property type="term" value="P:N-acetylglucosamine catabolic process"/>
    <property type="evidence" value="ECO:0007669"/>
    <property type="project" value="TreeGrafter"/>
</dbReference>
<dbReference type="InterPro" id="IPR011059">
    <property type="entry name" value="Metal-dep_hydrolase_composite"/>
</dbReference>
<accession>A0AAN5AI09</accession>
<reference evidence="9 10" key="1">
    <citation type="submission" date="2021-12" db="EMBL/GenBank/DDBJ databases">
        <title>Genome sequencing of bacteria with rrn-lacking chromosome and rrn-plasmid.</title>
        <authorList>
            <person name="Anda M."/>
            <person name="Iwasaki W."/>
        </authorList>
    </citation>
    <scope>NUCLEOTIDE SEQUENCE [LARGE SCALE GENOMIC DNA]</scope>
    <source>
        <strain evidence="9 10">NBRC 15940</strain>
    </source>
</reference>
<keyword evidence="4 5" id="KW-0119">Carbohydrate metabolism</keyword>
<feature type="binding site" evidence="7">
    <location>
        <position position="130"/>
    </location>
    <ligand>
        <name>Zn(2+)</name>
        <dbReference type="ChEBI" id="CHEBI:29105"/>
    </ligand>
</feature>
<dbReference type="SUPFAM" id="SSF51338">
    <property type="entry name" value="Composite domain of metallo-dependent hydrolases"/>
    <property type="match status" value="1"/>
</dbReference>
<evidence type="ECO:0000256" key="4">
    <source>
        <dbReference type="ARBA" id="ARBA00023277"/>
    </source>
</evidence>
<dbReference type="GO" id="GO:0046872">
    <property type="term" value="F:metal ion binding"/>
    <property type="evidence" value="ECO:0007669"/>
    <property type="project" value="UniProtKB-KW"/>
</dbReference>
<dbReference type="Gene3D" id="2.30.40.10">
    <property type="entry name" value="Urease, subunit C, domain 1"/>
    <property type="match status" value="1"/>
</dbReference>
<dbReference type="EMBL" id="BQKE01000001">
    <property type="protein sequence ID" value="GJM59905.1"/>
    <property type="molecule type" value="Genomic_DNA"/>
</dbReference>
<protein>
    <submittedName>
        <fullName evidence="9">N-acetylglucosamine-6-phosphate deacetylase</fullName>
    </submittedName>
</protein>
<evidence type="ECO:0000313" key="10">
    <source>
        <dbReference type="Proteomes" id="UP001310022"/>
    </source>
</evidence>
<dbReference type="PIRSF" id="PIRSF038994">
    <property type="entry name" value="NagA"/>
    <property type="match status" value="1"/>
</dbReference>
<dbReference type="AlphaFoldDB" id="A0AAN5AI09"/>
<dbReference type="PANTHER" id="PTHR11113">
    <property type="entry name" value="N-ACETYLGLUCOSAMINE-6-PHOSPHATE DEACETYLASE"/>
    <property type="match status" value="1"/>
</dbReference>
<keyword evidence="2 7" id="KW-0479">Metal-binding</keyword>
<comment type="cofactor">
    <cofactor evidence="7">
        <name>a divalent metal cation</name>
        <dbReference type="ChEBI" id="CHEBI:60240"/>
    </cofactor>
    <text evidence="7">Binds 1 divalent metal cation per subunit.</text>
</comment>
<evidence type="ECO:0000256" key="2">
    <source>
        <dbReference type="ARBA" id="ARBA00022723"/>
    </source>
</evidence>
<evidence type="ECO:0000259" key="8">
    <source>
        <dbReference type="Pfam" id="PF01979"/>
    </source>
</evidence>
<comment type="similarity">
    <text evidence="1 5">Belongs to the metallo-dependent hydrolases superfamily. NagA family.</text>
</comment>
<evidence type="ECO:0000256" key="1">
    <source>
        <dbReference type="ARBA" id="ARBA00010716"/>
    </source>
</evidence>
<dbReference type="PANTHER" id="PTHR11113:SF14">
    <property type="entry name" value="N-ACETYLGLUCOSAMINE-6-PHOSPHATE DEACETYLASE"/>
    <property type="match status" value="1"/>
</dbReference>
<keyword evidence="3 5" id="KW-0378">Hydrolase</keyword>
<dbReference type="RefSeq" id="WP_338235815.1">
    <property type="nucleotide sequence ID" value="NZ_BQKE01000001.1"/>
</dbReference>
<dbReference type="InterPro" id="IPR003764">
    <property type="entry name" value="GlcNAc_6-P_deAcase"/>
</dbReference>
<dbReference type="Gene3D" id="3.20.20.140">
    <property type="entry name" value="Metal-dependent hydrolases"/>
    <property type="match status" value="1"/>
</dbReference>
<keyword evidence="10" id="KW-1185">Reference proteome</keyword>
<name>A0AAN5AI09_9BACT</name>
<dbReference type="InterPro" id="IPR006680">
    <property type="entry name" value="Amidohydro-rel"/>
</dbReference>
<dbReference type="Pfam" id="PF01979">
    <property type="entry name" value="Amidohydro_1"/>
    <property type="match status" value="1"/>
</dbReference>
<dbReference type="Proteomes" id="UP001310022">
    <property type="component" value="Unassembled WGS sequence"/>
</dbReference>
<dbReference type="GO" id="GO:0008448">
    <property type="term" value="F:N-acetylglucosamine-6-phosphate deacetylase activity"/>
    <property type="evidence" value="ECO:0007669"/>
    <property type="project" value="InterPro"/>
</dbReference>
<dbReference type="CDD" id="cd00854">
    <property type="entry name" value="NagA"/>
    <property type="match status" value="1"/>
</dbReference>
<dbReference type="SUPFAM" id="SSF51556">
    <property type="entry name" value="Metallo-dependent hydrolases"/>
    <property type="match status" value="1"/>
</dbReference>
<feature type="domain" description="Amidohydrolase-related" evidence="8">
    <location>
        <begin position="52"/>
        <end position="376"/>
    </location>
</feature>
<feature type="binding site" evidence="7">
    <location>
        <position position="215"/>
    </location>
    <ligand>
        <name>Zn(2+)</name>
        <dbReference type="ChEBI" id="CHEBI:29105"/>
    </ligand>
</feature>
<evidence type="ECO:0000313" key="9">
    <source>
        <dbReference type="EMBL" id="GJM59905.1"/>
    </source>
</evidence>